<keyword evidence="5 8" id="KW-0812">Transmembrane</keyword>
<feature type="transmembrane region" description="Helical" evidence="8">
    <location>
        <begin position="320"/>
        <end position="341"/>
    </location>
</feature>
<evidence type="ECO:0000313" key="9">
    <source>
        <dbReference type="EMBL" id="BBG30090.1"/>
    </source>
</evidence>
<evidence type="ECO:0000256" key="5">
    <source>
        <dbReference type="ARBA" id="ARBA00022692"/>
    </source>
</evidence>
<evidence type="ECO:0000256" key="1">
    <source>
        <dbReference type="ARBA" id="ARBA00004651"/>
    </source>
</evidence>
<feature type="transmembrane region" description="Helical" evidence="8">
    <location>
        <begin position="54"/>
        <end position="71"/>
    </location>
</feature>
<dbReference type="InterPro" id="IPR000522">
    <property type="entry name" value="ABC_transptr_permease_BtuC"/>
</dbReference>
<feature type="transmembrane region" description="Helical" evidence="8">
    <location>
        <begin position="78"/>
        <end position="99"/>
    </location>
</feature>
<feature type="transmembrane region" description="Helical" evidence="8">
    <location>
        <begin position="204"/>
        <end position="227"/>
    </location>
</feature>
<keyword evidence="10" id="KW-1185">Reference proteome</keyword>
<feature type="transmembrane region" description="Helical" evidence="8">
    <location>
        <begin position="253"/>
        <end position="275"/>
    </location>
</feature>
<feature type="transmembrane region" description="Helical" evidence="8">
    <location>
        <begin position="163"/>
        <end position="184"/>
    </location>
</feature>
<dbReference type="Gene3D" id="1.10.3470.10">
    <property type="entry name" value="ABC transporter involved in vitamin B12 uptake, BtuC"/>
    <property type="match status" value="1"/>
</dbReference>
<evidence type="ECO:0000256" key="6">
    <source>
        <dbReference type="ARBA" id="ARBA00022989"/>
    </source>
</evidence>
<evidence type="ECO:0000256" key="4">
    <source>
        <dbReference type="ARBA" id="ARBA00022475"/>
    </source>
</evidence>
<dbReference type="GO" id="GO:0033214">
    <property type="term" value="P:siderophore-iron import into cell"/>
    <property type="evidence" value="ECO:0007669"/>
    <property type="project" value="TreeGrafter"/>
</dbReference>
<gene>
    <name evidence="9" type="ORF">ZBT109_1330</name>
</gene>
<evidence type="ECO:0000256" key="3">
    <source>
        <dbReference type="ARBA" id="ARBA00022448"/>
    </source>
</evidence>
<comment type="subcellular location">
    <subcellularLocation>
        <location evidence="1">Cell membrane</location>
        <topology evidence="1">Multi-pass membrane protein</topology>
    </subcellularLocation>
</comment>
<dbReference type="InterPro" id="IPR037294">
    <property type="entry name" value="ABC_BtuC-like"/>
</dbReference>
<evidence type="ECO:0000256" key="2">
    <source>
        <dbReference type="ARBA" id="ARBA00007935"/>
    </source>
</evidence>
<sequence>MSAWQPQRQDTECGPHRREHWRAIIVTALSFIAVLALGLWALCLGRLPLSLHQIIGVFNGDAPAFMVRVVMEWRLPRIAAAVLCGAALGLAGTLFQSLMRNPLGSPDVMGFDTGAWSGVLIAMIAFQATTVGITLGAIAGGTLTALIIMLLTWQRHRPLSPMVLIIVGIGVRALLIAFNSWMIMQASLEAALSAGLWGAGSLAGVSWSGMLVPAIMVGIATAMILLLSKGLRMLEMGDDTARGLGVAVGRTRLLLIVTGVVLVAASTALAGPIAFVALVSPQIMHRLSPAPQLRLPLAALGGALLLLAADMAAQHLFLPYQLPVGVVTASLGGLYLLGLLLREVRSS</sequence>
<dbReference type="CDD" id="cd06550">
    <property type="entry name" value="TM_ABC_iron-siderophores_like"/>
    <property type="match status" value="1"/>
</dbReference>
<feature type="transmembrane region" description="Helical" evidence="8">
    <location>
        <begin position="119"/>
        <end position="151"/>
    </location>
</feature>
<keyword evidence="6 8" id="KW-1133">Transmembrane helix</keyword>
<dbReference type="STRING" id="1123510.GCA_000620025_00321"/>
<proteinExistence type="inferred from homology"/>
<keyword evidence="3" id="KW-0813">Transport</keyword>
<dbReference type="AlphaFoldDB" id="A0A348HEN8"/>
<dbReference type="Proteomes" id="UP000267342">
    <property type="component" value="Chromosome"/>
</dbReference>
<dbReference type="RefSeq" id="WP_084261866.1">
    <property type="nucleotide sequence ID" value="NZ_AP018933.1"/>
</dbReference>
<dbReference type="EMBL" id="AP018933">
    <property type="protein sequence ID" value="BBG30090.1"/>
    <property type="molecule type" value="Genomic_DNA"/>
</dbReference>
<dbReference type="SUPFAM" id="SSF81345">
    <property type="entry name" value="ABC transporter involved in vitamin B12 uptake, BtuC"/>
    <property type="match status" value="1"/>
</dbReference>
<keyword evidence="4" id="KW-1003">Cell membrane</keyword>
<dbReference type="PANTHER" id="PTHR30472">
    <property type="entry name" value="FERRIC ENTEROBACTIN TRANSPORT SYSTEM PERMEASE PROTEIN"/>
    <property type="match status" value="1"/>
</dbReference>
<dbReference type="KEGG" id="zpl:ZBT109_1330"/>
<accession>A0A348HEN8</accession>
<protein>
    <submittedName>
        <fullName evidence="9">Uncharacterized protein</fullName>
    </submittedName>
</protein>
<dbReference type="GO" id="GO:0005886">
    <property type="term" value="C:plasma membrane"/>
    <property type="evidence" value="ECO:0007669"/>
    <property type="project" value="UniProtKB-SubCell"/>
</dbReference>
<comment type="similarity">
    <text evidence="2">Belongs to the binding-protein-dependent transport system permease family. FecCD subfamily.</text>
</comment>
<keyword evidence="7 8" id="KW-0472">Membrane</keyword>
<organism evidence="9 10">
    <name type="scientific">Zymobacter palmae</name>
    <dbReference type="NCBI Taxonomy" id="33074"/>
    <lineage>
        <taxon>Bacteria</taxon>
        <taxon>Pseudomonadati</taxon>
        <taxon>Pseudomonadota</taxon>
        <taxon>Gammaproteobacteria</taxon>
        <taxon>Oceanospirillales</taxon>
        <taxon>Halomonadaceae</taxon>
        <taxon>Zymobacter group</taxon>
        <taxon>Zymobacter</taxon>
    </lineage>
</organism>
<evidence type="ECO:0000256" key="8">
    <source>
        <dbReference type="SAM" id="Phobius"/>
    </source>
</evidence>
<dbReference type="OrthoDB" id="9055647at2"/>
<evidence type="ECO:0000256" key="7">
    <source>
        <dbReference type="ARBA" id="ARBA00023136"/>
    </source>
</evidence>
<dbReference type="GO" id="GO:0022857">
    <property type="term" value="F:transmembrane transporter activity"/>
    <property type="evidence" value="ECO:0007669"/>
    <property type="project" value="InterPro"/>
</dbReference>
<name>A0A348HEN8_9GAMM</name>
<dbReference type="Pfam" id="PF01032">
    <property type="entry name" value="FecCD"/>
    <property type="match status" value="1"/>
</dbReference>
<reference evidence="9 10" key="1">
    <citation type="submission" date="2018-09" db="EMBL/GenBank/DDBJ databases">
        <title>Zymobacter palmae IAM14233 (=T109) whole genome analysis.</title>
        <authorList>
            <person name="Yanase H."/>
        </authorList>
    </citation>
    <scope>NUCLEOTIDE SEQUENCE [LARGE SCALE GENOMIC DNA]</scope>
    <source>
        <strain evidence="9 10">IAM14233</strain>
    </source>
</reference>
<dbReference type="PANTHER" id="PTHR30472:SF24">
    <property type="entry name" value="FERRIC ENTEROBACTIN TRANSPORT SYSTEM PERMEASE PROTEIN FEPG"/>
    <property type="match status" value="1"/>
</dbReference>
<feature type="transmembrane region" description="Helical" evidence="8">
    <location>
        <begin position="21"/>
        <end position="42"/>
    </location>
</feature>
<feature type="transmembrane region" description="Helical" evidence="8">
    <location>
        <begin position="295"/>
        <end position="313"/>
    </location>
</feature>
<evidence type="ECO:0000313" key="10">
    <source>
        <dbReference type="Proteomes" id="UP000267342"/>
    </source>
</evidence>